<name>A0A7K7GGL5_ERIRU</name>
<dbReference type="PANTHER" id="PTHR41694:SF3">
    <property type="entry name" value="RNA-DIRECTED DNA POLYMERASE-RELATED"/>
    <property type="match status" value="1"/>
</dbReference>
<dbReference type="Gene3D" id="3.30.70.270">
    <property type="match status" value="1"/>
</dbReference>
<protein>
    <submittedName>
        <fullName evidence="8">POK18 protein</fullName>
    </submittedName>
</protein>
<feature type="non-terminal residue" evidence="8">
    <location>
        <position position="55"/>
    </location>
</feature>
<dbReference type="SUPFAM" id="SSF56672">
    <property type="entry name" value="DNA/RNA polymerases"/>
    <property type="match status" value="1"/>
</dbReference>
<sequence length="55" mass="6413">PWKYLGWKITEQTIKPQKLEISSKVDNLQDLQQLLGEINWMRSILGITNEDLSSL</sequence>
<proteinExistence type="predicted"/>
<feature type="domain" description="Reverse transcriptase thumb" evidence="7">
    <location>
        <begin position="16"/>
        <end position="55"/>
    </location>
</feature>
<dbReference type="EMBL" id="VZSK01000885">
    <property type="protein sequence ID" value="NWY68351.1"/>
    <property type="molecule type" value="Genomic_DNA"/>
</dbReference>
<evidence type="ECO:0000256" key="6">
    <source>
        <dbReference type="ARBA" id="ARBA00022918"/>
    </source>
</evidence>
<keyword evidence="9" id="KW-1185">Reference proteome</keyword>
<reference evidence="8 9" key="1">
    <citation type="submission" date="2019-09" db="EMBL/GenBank/DDBJ databases">
        <title>Bird 10,000 Genomes (B10K) Project - Family phase.</title>
        <authorList>
            <person name="Zhang G."/>
        </authorList>
    </citation>
    <scope>NUCLEOTIDE SEQUENCE [LARGE SCALE GENOMIC DNA]</scope>
    <source>
        <strain evidence="8">OUT-0015</strain>
        <tissue evidence="8">Blood</tissue>
    </source>
</reference>
<dbReference type="InterPro" id="IPR043128">
    <property type="entry name" value="Rev_trsase/Diguanyl_cyclase"/>
</dbReference>
<keyword evidence="1" id="KW-0808">Transferase</keyword>
<accession>A0A7K7GGL5</accession>
<evidence type="ECO:0000313" key="9">
    <source>
        <dbReference type="Proteomes" id="UP000529965"/>
    </source>
</evidence>
<evidence type="ECO:0000256" key="5">
    <source>
        <dbReference type="ARBA" id="ARBA00022801"/>
    </source>
</evidence>
<dbReference type="InterPro" id="IPR043502">
    <property type="entry name" value="DNA/RNA_pol_sf"/>
</dbReference>
<dbReference type="GO" id="GO:0035613">
    <property type="term" value="F:RNA stem-loop binding"/>
    <property type="evidence" value="ECO:0007669"/>
    <property type="project" value="TreeGrafter"/>
</dbReference>
<dbReference type="InterPro" id="IPR010661">
    <property type="entry name" value="RVT_thumb"/>
</dbReference>
<keyword evidence="6" id="KW-0695">RNA-directed DNA polymerase</keyword>
<evidence type="ECO:0000259" key="7">
    <source>
        <dbReference type="Pfam" id="PF06817"/>
    </source>
</evidence>
<dbReference type="Proteomes" id="UP000529965">
    <property type="component" value="Unassembled WGS sequence"/>
</dbReference>
<dbReference type="PANTHER" id="PTHR41694">
    <property type="entry name" value="ENDOGENOUS RETROVIRUS GROUP K MEMBER POL PROTEIN"/>
    <property type="match status" value="1"/>
</dbReference>
<evidence type="ECO:0000256" key="2">
    <source>
        <dbReference type="ARBA" id="ARBA00022695"/>
    </source>
</evidence>
<dbReference type="GO" id="GO:0016787">
    <property type="term" value="F:hydrolase activity"/>
    <property type="evidence" value="ECO:0007669"/>
    <property type="project" value="UniProtKB-KW"/>
</dbReference>
<organism evidence="8 9">
    <name type="scientific">Erithacus rubecula</name>
    <name type="common">European robin</name>
    <dbReference type="NCBI Taxonomy" id="37610"/>
    <lineage>
        <taxon>Eukaryota</taxon>
        <taxon>Metazoa</taxon>
        <taxon>Chordata</taxon>
        <taxon>Craniata</taxon>
        <taxon>Vertebrata</taxon>
        <taxon>Euteleostomi</taxon>
        <taxon>Archelosauria</taxon>
        <taxon>Archosauria</taxon>
        <taxon>Dinosauria</taxon>
        <taxon>Saurischia</taxon>
        <taxon>Theropoda</taxon>
        <taxon>Coelurosauria</taxon>
        <taxon>Aves</taxon>
        <taxon>Neognathae</taxon>
        <taxon>Neoaves</taxon>
        <taxon>Telluraves</taxon>
        <taxon>Australaves</taxon>
        <taxon>Passeriformes</taxon>
        <taxon>Turdidae</taxon>
        <taxon>Erithacus</taxon>
    </lineage>
</organism>
<dbReference type="Pfam" id="PF06817">
    <property type="entry name" value="RVT_thumb"/>
    <property type="match status" value="1"/>
</dbReference>
<dbReference type="GO" id="GO:0003964">
    <property type="term" value="F:RNA-directed DNA polymerase activity"/>
    <property type="evidence" value="ECO:0007669"/>
    <property type="project" value="UniProtKB-KW"/>
</dbReference>
<gene>
    <name evidence="8" type="primary">Ervk18_2</name>
    <name evidence="8" type="ORF">ERIRUB_R15349</name>
</gene>
<comment type="caution">
    <text evidence="8">The sequence shown here is derived from an EMBL/GenBank/DDBJ whole genome shotgun (WGS) entry which is preliminary data.</text>
</comment>
<feature type="non-terminal residue" evidence="8">
    <location>
        <position position="1"/>
    </location>
</feature>
<dbReference type="GO" id="GO:0004519">
    <property type="term" value="F:endonuclease activity"/>
    <property type="evidence" value="ECO:0007669"/>
    <property type="project" value="UniProtKB-KW"/>
</dbReference>
<evidence type="ECO:0000313" key="8">
    <source>
        <dbReference type="EMBL" id="NWY68351.1"/>
    </source>
</evidence>
<evidence type="ECO:0000256" key="4">
    <source>
        <dbReference type="ARBA" id="ARBA00022759"/>
    </source>
</evidence>
<evidence type="ECO:0000256" key="1">
    <source>
        <dbReference type="ARBA" id="ARBA00022679"/>
    </source>
</evidence>
<keyword evidence="2" id="KW-0548">Nucleotidyltransferase</keyword>
<dbReference type="AlphaFoldDB" id="A0A7K7GGL5"/>
<keyword evidence="3" id="KW-0540">Nuclease</keyword>
<evidence type="ECO:0000256" key="3">
    <source>
        <dbReference type="ARBA" id="ARBA00022722"/>
    </source>
</evidence>
<keyword evidence="4" id="KW-0255">Endonuclease</keyword>
<keyword evidence="5" id="KW-0378">Hydrolase</keyword>